<dbReference type="OrthoDB" id="1908345at2"/>
<evidence type="ECO:0000313" key="3">
    <source>
        <dbReference type="Proteomes" id="UP000184080"/>
    </source>
</evidence>
<keyword evidence="1" id="KW-0812">Transmembrane</keyword>
<organism evidence="2 3">
    <name type="scientific">Clostridium amylolyticum</name>
    <dbReference type="NCBI Taxonomy" id="1121298"/>
    <lineage>
        <taxon>Bacteria</taxon>
        <taxon>Bacillati</taxon>
        <taxon>Bacillota</taxon>
        <taxon>Clostridia</taxon>
        <taxon>Eubacteriales</taxon>
        <taxon>Clostridiaceae</taxon>
        <taxon>Clostridium</taxon>
    </lineage>
</organism>
<dbReference type="AlphaFoldDB" id="A0A1M6LWT7"/>
<feature type="transmembrane region" description="Helical" evidence="1">
    <location>
        <begin position="12"/>
        <end position="28"/>
    </location>
</feature>
<protein>
    <submittedName>
        <fullName evidence="2">Uncharacterized protein</fullName>
    </submittedName>
</protein>
<evidence type="ECO:0000313" key="2">
    <source>
        <dbReference type="EMBL" id="SHJ75707.1"/>
    </source>
</evidence>
<proteinExistence type="predicted"/>
<evidence type="ECO:0000256" key="1">
    <source>
        <dbReference type="SAM" id="Phobius"/>
    </source>
</evidence>
<name>A0A1M6LWT7_9CLOT</name>
<dbReference type="STRING" id="1121298.SAMN05444401_3815"/>
<accession>A0A1M6LWT7</accession>
<keyword evidence="1" id="KW-0472">Membrane</keyword>
<gene>
    <name evidence="2" type="ORF">SAMN05444401_3815</name>
</gene>
<keyword evidence="3" id="KW-1185">Reference proteome</keyword>
<dbReference type="Proteomes" id="UP000184080">
    <property type="component" value="Unassembled WGS sequence"/>
</dbReference>
<dbReference type="EMBL" id="FQZO01000007">
    <property type="protein sequence ID" value="SHJ75707.1"/>
    <property type="molecule type" value="Genomic_DNA"/>
</dbReference>
<feature type="transmembrane region" description="Helical" evidence="1">
    <location>
        <begin position="34"/>
        <end position="54"/>
    </location>
</feature>
<sequence>MTFPGLNSENIIILLIAMVILYFAFKFLKGVLRFVISLILIFTLGISLYNIFIAQKPLSYEVNRYKVDIAYFKEMGSINKEVYEAIKEIKADKDIPKNVENLQKLEKQAEALKHSEESNIIHNQYISNLKKLVLASQAYKSANGSKEYLDNLNQMADKINISLKEVLFPK</sequence>
<reference evidence="2 3" key="1">
    <citation type="submission" date="2016-11" db="EMBL/GenBank/DDBJ databases">
        <authorList>
            <person name="Jaros S."/>
            <person name="Januszkiewicz K."/>
            <person name="Wedrychowicz H."/>
        </authorList>
    </citation>
    <scope>NUCLEOTIDE SEQUENCE [LARGE SCALE GENOMIC DNA]</scope>
    <source>
        <strain evidence="2 3">DSM 21864</strain>
    </source>
</reference>
<keyword evidence="1" id="KW-1133">Transmembrane helix</keyword>
<dbReference type="RefSeq" id="WP_073010486.1">
    <property type="nucleotide sequence ID" value="NZ_FQZO01000007.1"/>
</dbReference>